<dbReference type="SUPFAM" id="SSF48371">
    <property type="entry name" value="ARM repeat"/>
    <property type="match status" value="1"/>
</dbReference>
<feature type="domain" description="HECT" evidence="8">
    <location>
        <begin position="1131"/>
        <end position="1497"/>
    </location>
</feature>
<keyword evidence="5 6" id="KW-0833">Ubl conjugation pathway</keyword>
<feature type="compositionally biased region" description="Polar residues" evidence="7">
    <location>
        <begin position="515"/>
        <end position="534"/>
    </location>
</feature>
<reference evidence="10" key="1">
    <citation type="submission" date="2015-06" db="EMBL/GenBank/DDBJ databases">
        <title>Expansion of signal transduction pathways in fungi by whole-genome duplication.</title>
        <authorList>
            <consortium name="DOE Joint Genome Institute"/>
            <person name="Corrochano L.M."/>
            <person name="Kuo A."/>
            <person name="Marcet-Houben M."/>
            <person name="Polaino S."/>
            <person name="Salamov A."/>
            <person name="Villalobos J.M."/>
            <person name="Alvarez M.I."/>
            <person name="Avalos J."/>
            <person name="Benito E.P."/>
            <person name="Benoit I."/>
            <person name="Burger G."/>
            <person name="Camino L.P."/>
            <person name="Canovas D."/>
            <person name="Cerda-Olmedo E."/>
            <person name="Cheng J.-F."/>
            <person name="Dominguez A."/>
            <person name="Elias M."/>
            <person name="Eslava A.P."/>
            <person name="Glaser F."/>
            <person name="Grimwood J."/>
            <person name="Gutierrez G."/>
            <person name="Heitman J."/>
            <person name="Henrissat B."/>
            <person name="Iturriaga E.A."/>
            <person name="Lang B.F."/>
            <person name="Lavin J.L."/>
            <person name="Lee S."/>
            <person name="Li W."/>
            <person name="Lindquist E."/>
            <person name="Lopez-Garcia S."/>
            <person name="Luque E.M."/>
            <person name="Marcos A.T."/>
            <person name="Martin J."/>
            <person name="McCluskey K."/>
            <person name="Medina H.R."/>
            <person name="Miralles-Duran A."/>
            <person name="Miyazaki A."/>
            <person name="Munoz-Torres E."/>
            <person name="Oguiza J.A."/>
            <person name="Ohm R."/>
            <person name="Olmedo M."/>
            <person name="Orejas M."/>
            <person name="Ortiz-Castellanos L."/>
            <person name="Pisabarro A.G."/>
            <person name="Rodriguez-Romero J."/>
            <person name="Ruiz-Herrera J."/>
            <person name="Ruiz-Vazquez R."/>
            <person name="Sanz C."/>
            <person name="Schackwitz W."/>
            <person name="Schmutz J."/>
            <person name="Shahriari M."/>
            <person name="Shelest E."/>
            <person name="Silva-Franco F."/>
            <person name="Soanes D."/>
            <person name="Syed K."/>
            <person name="Tagua V.G."/>
            <person name="Talbot N.J."/>
            <person name="Thon M."/>
            <person name="De vries R.P."/>
            <person name="Wiebenga A."/>
            <person name="Yadav J.S."/>
            <person name="Braun E.L."/>
            <person name="Baker S."/>
            <person name="Garre V."/>
            <person name="Horwitz B."/>
            <person name="Torres-Martinez S."/>
            <person name="Idnurm A."/>
            <person name="Herrera-Estrella A."/>
            <person name="Gabaldon T."/>
            <person name="Grigoriev I.V."/>
        </authorList>
    </citation>
    <scope>NUCLEOTIDE SEQUENCE [LARGE SCALE GENOMIC DNA]</scope>
    <source>
        <strain evidence="10">NRRL 1555(-)</strain>
    </source>
</reference>
<gene>
    <name evidence="9" type="ORF">PHYBLDRAFT_95955</name>
</gene>
<dbReference type="EC" id="2.3.2.26" evidence="3"/>
<feature type="compositionally biased region" description="Basic and acidic residues" evidence="7">
    <location>
        <begin position="535"/>
        <end position="545"/>
    </location>
</feature>
<accession>A0A162YGV5</accession>
<feature type="compositionally biased region" description="Low complexity" evidence="7">
    <location>
        <begin position="561"/>
        <end position="578"/>
    </location>
</feature>
<evidence type="ECO:0000256" key="3">
    <source>
        <dbReference type="ARBA" id="ARBA00012485"/>
    </source>
</evidence>
<keyword evidence="4" id="KW-0808">Transferase</keyword>
<feature type="region of interest" description="Disordered" evidence="7">
    <location>
        <begin position="498"/>
        <end position="587"/>
    </location>
</feature>
<proteinExistence type="inferred from homology"/>
<dbReference type="GO" id="GO:0061630">
    <property type="term" value="F:ubiquitin protein ligase activity"/>
    <property type="evidence" value="ECO:0007669"/>
    <property type="project" value="UniProtKB-EC"/>
</dbReference>
<dbReference type="PROSITE" id="PS50237">
    <property type="entry name" value="HECT"/>
    <property type="match status" value="1"/>
</dbReference>
<dbReference type="EMBL" id="KV440971">
    <property type="protein sequence ID" value="OAD80585.1"/>
    <property type="molecule type" value="Genomic_DNA"/>
</dbReference>
<dbReference type="CDD" id="cd00078">
    <property type="entry name" value="HECTc"/>
    <property type="match status" value="1"/>
</dbReference>
<evidence type="ECO:0000256" key="2">
    <source>
        <dbReference type="ARBA" id="ARBA00006331"/>
    </source>
</evidence>
<comment type="catalytic activity">
    <reaction evidence="1">
        <text>S-ubiquitinyl-[E2 ubiquitin-conjugating enzyme]-L-cysteine + [acceptor protein]-L-lysine = [E2 ubiquitin-conjugating enzyme]-L-cysteine + N(6)-ubiquitinyl-[acceptor protein]-L-lysine.</text>
        <dbReference type="EC" id="2.3.2.26"/>
    </reaction>
</comment>
<evidence type="ECO:0000313" key="9">
    <source>
        <dbReference type="EMBL" id="OAD80585.1"/>
    </source>
</evidence>
<dbReference type="Gene3D" id="3.30.2410.10">
    <property type="entry name" value="Hect, E3 ligase catalytic domain"/>
    <property type="match status" value="1"/>
</dbReference>
<evidence type="ECO:0000313" key="10">
    <source>
        <dbReference type="Proteomes" id="UP000077315"/>
    </source>
</evidence>
<feature type="active site" description="Glycyl thioester intermediate" evidence="6">
    <location>
        <position position="1464"/>
    </location>
</feature>
<dbReference type="VEuPathDB" id="FungiDB:PHYBLDRAFT_95955"/>
<dbReference type="GO" id="GO:0000209">
    <property type="term" value="P:protein polyubiquitination"/>
    <property type="evidence" value="ECO:0007669"/>
    <property type="project" value="TreeGrafter"/>
</dbReference>
<feature type="region of interest" description="Disordered" evidence="7">
    <location>
        <begin position="798"/>
        <end position="892"/>
    </location>
</feature>
<dbReference type="GO" id="GO:0043161">
    <property type="term" value="P:proteasome-mediated ubiquitin-dependent protein catabolic process"/>
    <property type="evidence" value="ECO:0007669"/>
    <property type="project" value="TreeGrafter"/>
</dbReference>
<organism evidence="9 10">
    <name type="scientific">Phycomyces blakesleeanus (strain ATCC 8743b / DSM 1359 / FGSC 10004 / NBRC 33097 / NRRL 1555)</name>
    <dbReference type="NCBI Taxonomy" id="763407"/>
    <lineage>
        <taxon>Eukaryota</taxon>
        <taxon>Fungi</taxon>
        <taxon>Fungi incertae sedis</taxon>
        <taxon>Mucoromycota</taxon>
        <taxon>Mucoromycotina</taxon>
        <taxon>Mucoromycetes</taxon>
        <taxon>Mucorales</taxon>
        <taxon>Phycomycetaceae</taxon>
        <taxon>Phycomyces</taxon>
    </lineage>
</organism>
<dbReference type="GO" id="GO:0016607">
    <property type="term" value="C:nuclear speck"/>
    <property type="evidence" value="ECO:0007669"/>
    <property type="project" value="TreeGrafter"/>
</dbReference>
<dbReference type="GeneID" id="29004839"/>
<dbReference type="STRING" id="763407.A0A162YGV5"/>
<dbReference type="Pfam" id="PF25579">
    <property type="entry name" value="TPR_TRIP12_N"/>
    <property type="match status" value="1"/>
</dbReference>
<dbReference type="SMART" id="SM00119">
    <property type="entry name" value="HECTc"/>
    <property type="match status" value="1"/>
</dbReference>
<dbReference type="PANTHER" id="PTHR45670:SF1">
    <property type="entry name" value="E3 UBIQUITIN-PROTEIN LIGASE HECTD1"/>
    <property type="match status" value="1"/>
</dbReference>
<dbReference type="Gene3D" id="1.25.10.10">
    <property type="entry name" value="Leucine-rich Repeat Variant"/>
    <property type="match status" value="1"/>
</dbReference>
<dbReference type="FunCoup" id="A0A162YGV5">
    <property type="interactions" value="690"/>
</dbReference>
<dbReference type="Proteomes" id="UP000077315">
    <property type="component" value="Unassembled WGS sequence"/>
</dbReference>
<dbReference type="InterPro" id="IPR045322">
    <property type="entry name" value="HECTD1/TRIP12-like"/>
</dbReference>
<dbReference type="RefSeq" id="XP_018298625.1">
    <property type="nucleotide sequence ID" value="XM_018443934.1"/>
</dbReference>
<dbReference type="InterPro" id="IPR057948">
    <property type="entry name" value="TPR_TRIP12_N"/>
</dbReference>
<dbReference type="PANTHER" id="PTHR45670">
    <property type="entry name" value="E3 UBIQUITIN-PROTEIN LIGASE TRIP12"/>
    <property type="match status" value="1"/>
</dbReference>
<comment type="similarity">
    <text evidence="2">Belongs to the UPL family. K-HECT subfamily.</text>
</comment>
<dbReference type="InParanoid" id="A0A162YGV5"/>
<feature type="compositionally biased region" description="Low complexity" evidence="7">
    <location>
        <begin position="840"/>
        <end position="875"/>
    </location>
</feature>
<feature type="non-terminal residue" evidence="9">
    <location>
        <position position="1497"/>
    </location>
</feature>
<dbReference type="InterPro" id="IPR035983">
    <property type="entry name" value="Hect_E3_ubiquitin_ligase"/>
</dbReference>
<feature type="non-terminal residue" evidence="9">
    <location>
        <position position="1"/>
    </location>
</feature>
<dbReference type="OrthoDB" id="423283at2759"/>
<sequence>SDITSRLRSILANLRSQDDPTLQLIALQTLSEILSVSSEETLSSFFTSDSFVKELVRIMKGPDDLMNGDMMDDDMMLALAMSEGMGGGNPEIMLLACRCIANLLDAMPTAASSVLYHKGVKVLCEKLKSIEYIDLAEQALCALEKVAAHFPRAVVNEGGLSATLMFFDFFSIHSQRTALRTASNCMRGVDSDTFDQVMEVVPAFTNFITYSDRTIVELACLCWVRLAESYRNSRENLEKAISPNLLSTMVSLLPVSGNPNAVRPSTFNDLLRFFRAVAKSSPTLACELLKADIIGVFYQILTGAPSPPENIDVSVTITQLDSKWRDSVPSITKIFADLLPHLPKGEPITWRFKETEPIATRTRSAKPTTTETKTDTDPRIGLFKEQPKLLKRINFILVPILLEIYTSTVNVRVRQYVTHILVKLIYFSEAETLKTALKNISFSSFLASILAQQEHPTLVMDSLFMAEILIKKLPGVYRSLFEREGVLHEIETLGTKPFSDTELQHDTKSIEESLSDSTNAKENTVSNIAEASSTLKDDTHTKENDTISESATTEDAADFRSAGSPSPAAAANVTTANNGDNEKGIGCGSTRRHIIQLAKNFVSEYYEQATKGSDESSGRSLCDIRKLAQDLVGPSTDNYESAIKHLLYYLQESNMGISSFELTNSGLLDSLVSYLSDDSDTFSCPRSMRYDTFHRVFIKEYQQNEKHASKPSALRVLIQRLQEILSRVEPFEVISPLESPSSDSARNPTSMLAKQLRLRLTGKGSDIPREYNNLMVSTHAVATFRVLEEYLLARLGSASNSDGVDNEDGIVEDDIDTDNEEEHENEMDIDEENSLDEATDLPSDSLLGDSSKNIASPIVDDSSSPLSSTQASASTEQKGHASDPESPQKPGKWQIKFSLKDTHIPSDTTVYGAVHEYESRTSNDDGSSRSIWSTSYPITFERVWVADSEETAINSSKQPLRQLATSEKPEVLLSDSVCTKVLTLLKALSGLSDFDSQPLGEADVISAEDFINRKLTAKMNRQLEEPLIVASSCLPKWAYWLMLEAPFLFPFETRYLFIQSTSFGYSRLISRWQSLQMRNTTQNGSREDTHNQQQQPILGRMERQKVRIIRSQMLESAIKILDLFGSSQSVLEVEYTGEEGTGLGPSLEFYASTSKEFCKKSINLWRDGGNDPSSLYVDASRGLFPKTLPKNANGKSAKKILNLFKTLGQFVAKAMLDFRIIDIPFSVAFFKLALDESVDQDKLIKEIDPTLSKSLDTLQSYIKQKNALYKDTTKDMMQQIKEAQNITVDNARLEDLCLEFTLPGDPTIELKPGGSEIPVTINNVEEYVNLLKDSLVGSGIAQQLDVFRKGFNGLFAIDDLKILSHQELVSLFGQSSEDWTYGTLADTIKADHGFTMESPAFKNLLEILSEMDDDSRRDFLQFTTGSPRLPIGGWKAIRPVFTVVRKVPEAPLHADDYLPSVMTCANYLKMPDYTNKIVMEQRIFKSMKEGKNSFLLS</sequence>
<evidence type="ECO:0000256" key="6">
    <source>
        <dbReference type="PROSITE-ProRule" id="PRU00104"/>
    </source>
</evidence>
<feature type="compositionally biased region" description="Acidic residues" evidence="7">
    <location>
        <begin position="804"/>
        <end position="839"/>
    </location>
</feature>
<evidence type="ECO:0000256" key="1">
    <source>
        <dbReference type="ARBA" id="ARBA00000885"/>
    </source>
</evidence>
<dbReference type="InterPro" id="IPR000569">
    <property type="entry name" value="HECT_dom"/>
</dbReference>
<dbReference type="InterPro" id="IPR016024">
    <property type="entry name" value="ARM-type_fold"/>
</dbReference>
<dbReference type="Pfam" id="PF00632">
    <property type="entry name" value="HECT"/>
    <property type="match status" value="1"/>
</dbReference>
<feature type="compositionally biased region" description="Basic and acidic residues" evidence="7">
    <location>
        <begin position="502"/>
        <end position="511"/>
    </location>
</feature>
<keyword evidence="10" id="KW-1185">Reference proteome</keyword>
<dbReference type="Gene3D" id="3.90.1750.10">
    <property type="entry name" value="Hect, E3 ligase catalytic domains"/>
    <property type="match status" value="1"/>
</dbReference>
<evidence type="ECO:0000259" key="8">
    <source>
        <dbReference type="PROSITE" id="PS50237"/>
    </source>
</evidence>
<evidence type="ECO:0000256" key="7">
    <source>
        <dbReference type="SAM" id="MobiDB-lite"/>
    </source>
</evidence>
<protein>
    <recommendedName>
        <fullName evidence="3">HECT-type E3 ubiquitin transferase</fullName>
        <ecNumber evidence="3">2.3.2.26</ecNumber>
    </recommendedName>
</protein>
<evidence type="ECO:0000256" key="5">
    <source>
        <dbReference type="ARBA" id="ARBA00022786"/>
    </source>
</evidence>
<dbReference type="SUPFAM" id="SSF56204">
    <property type="entry name" value="Hect, E3 ligase catalytic domain"/>
    <property type="match status" value="1"/>
</dbReference>
<name>A0A162YGV5_PHYB8</name>
<evidence type="ECO:0000256" key="4">
    <source>
        <dbReference type="ARBA" id="ARBA00022679"/>
    </source>
</evidence>
<dbReference type="InterPro" id="IPR011989">
    <property type="entry name" value="ARM-like"/>
</dbReference>